<feature type="domain" description="Limonene-1,2-epoxide hydrolase" evidence="1">
    <location>
        <begin position="3"/>
        <end position="116"/>
    </location>
</feature>
<organism evidence="2 3">
    <name type="scientific">Mycobacterium helveticum</name>
    <dbReference type="NCBI Taxonomy" id="2592811"/>
    <lineage>
        <taxon>Bacteria</taxon>
        <taxon>Bacillati</taxon>
        <taxon>Actinomycetota</taxon>
        <taxon>Actinomycetes</taxon>
        <taxon>Mycobacteriales</taxon>
        <taxon>Mycobacteriaceae</taxon>
        <taxon>Mycobacterium</taxon>
    </lineage>
</organism>
<dbReference type="SUPFAM" id="SSF54427">
    <property type="entry name" value="NTF2-like"/>
    <property type="match status" value="1"/>
</dbReference>
<dbReference type="EMBL" id="VMQU01000024">
    <property type="protein sequence ID" value="TVS90741.1"/>
    <property type="molecule type" value="Genomic_DNA"/>
</dbReference>
<dbReference type="OrthoDB" id="9781757at2"/>
<comment type="caution">
    <text evidence="2">The sequence shown here is derived from an EMBL/GenBank/DDBJ whole genome shotgun (WGS) entry which is preliminary data.</text>
</comment>
<keyword evidence="3" id="KW-1185">Reference proteome</keyword>
<dbReference type="Gene3D" id="3.10.450.50">
    <property type="match status" value="1"/>
</dbReference>
<dbReference type="GO" id="GO:0016787">
    <property type="term" value="F:hydrolase activity"/>
    <property type="evidence" value="ECO:0007669"/>
    <property type="project" value="UniProtKB-KW"/>
</dbReference>
<dbReference type="Pfam" id="PF07858">
    <property type="entry name" value="LEH"/>
    <property type="match status" value="1"/>
</dbReference>
<gene>
    <name evidence="2" type="ORF">FPZ47_07885</name>
</gene>
<dbReference type="AlphaFoldDB" id="A0A557XX99"/>
<sequence>MTDPIQLVETFCGLMEQRDAAALKPYLADDAVYQNVGMPATVGAEAIAENLGQQFAVFPDSYAYRMINIAASGNTVLTERLDMIKTPAGEVVGVPVMGTFVVHDGKIARWTDYWDTGLPIKMMTGEDVSGLIPSNYLSA</sequence>
<protein>
    <submittedName>
        <fullName evidence="2">Limonene-1,2-epoxide hydrolase</fullName>
    </submittedName>
</protein>
<dbReference type="InterPro" id="IPR013100">
    <property type="entry name" value="LEH"/>
</dbReference>
<evidence type="ECO:0000313" key="3">
    <source>
        <dbReference type="Proteomes" id="UP000320513"/>
    </source>
</evidence>
<accession>A0A557XX99</accession>
<evidence type="ECO:0000259" key="1">
    <source>
        <dbReference type="Pfam" id="PF07858"/>
    </source>
</evidence>
<reference evidence="2 3" key="1">
    <citation type="submission" date="2019-07" db="EMBL/GenBank/DDBJ databases">
        <title>New Mycobacterium species.</title>
        <authorList>
            <person name="Tortoli E."/>
            <person name="Ghielmetti G."/>
            <person name="Friedel U."/>
            <person name="Trovato A."/>
        </authorList>
    </citation>
    <scope>NUCLEOTIDE SEQUENCE [LARGE SCALE GENOMIC DNA]</scope>
    <source>
        <strain evidence="2 3">16-83</strain>
    </source>
</reference>
<dbReference type="RefSeq" id="WP_144945533.1">
    <property type="nucleotide sequence ID" value="NZ_VMQU01000024.1"/>
</dbReference>
<dbReference type="Proteomes" id="UP000320513">
    <property type="component" value="Unassembled WGS sequence"/>
</dbReference>
<dbReference type="InterPro" id="IPR032710">
    <property type="entry name" value="NTF2-like_dom_sf"/>
</dbReference>
<keyword evidence="2" id="KW-0378">Hydrolase</keyword>
<proteinExistence type="predicted"/>
<evidence type="ECO:0000313" key="2">
    <source>
        <dbReference type="EMBL" id="TVS90741.1"/>
    </source>
</evidence>
<name>A0A557XX99_9MYCO</name>